<dbReference type="Pfam" id="PF23744">
    <property type="entry name" value="ARM_LRRK2"/>
    <property type="match status" value="1"/>
</dbReference>
<feature type="domain" description="LRRK2 ARM repeat" evidence="1">
    <location>
        <begin position="36"/>
        <end position="99"/>
    </location>
</feature>
<dbReference type="AlphaFoldDB" id="A0A7S0WVP8"/>
<protein>
    <recommendedName>
        <fullName evidence="1">LRRK2 ARM repeat domain-containing protein</fullName>
    </recommendedName>
</protein>
<proteinExistence type="predicted"/>
<gene>
    <name evidence="2" type="ORF">POBO1169_LOCUS18069</name>
</gene>
<name>A0A7S0WVP8_9CHLO</name>
<accession>A0A7S0WVP8</accession>
<dbReference type="InterPro" id="IPR011989">
    <property type="entry name" value="ARM-like"/>
</dbReference>
<dbReference type="Gene3D" id="1.25.10.10">
    <property type="entry name" value="Leucine-rich Repeat Variant"/>
    <property type="match status" value="1"/>
</dbReference>
<dbReference type="InterPro" id="IPR056597">
    <property type="entry name" value="ARM_LRRK2"/>
</dbReference>
<sequence>MRGFRRLGLGFFQNIVFECQEGCETALAHNTLEEAIAALQRFPENAGIQEAGLMHLRNLMDASEGRKRVQAAGHSELALKALQMHPHHEGVQEAGLSLL</sequence>
<reference evidence="2" key="1">
    <citation type="submission" date="2021-01" db="EMBL/GenBank/DDBJ databases">
        <authorList>
            <person name="Corre E."/>
            <person name="Pelletier E."/>
            <person name="Niang G."/>
            <person name="Scheremetjew M."/>
            <person name="Finn R."/>
            <person name="Kale V."/>
            <person name="Holt S."/>
            <person name="Cochrane G."/>
            <person name="Meng A."/>
            <person name="Brown T."/>
            <person name="Cohen L."/>
        </authorList>
    </citation>
    <scope>NUCLEOTIDE SEQUENCE</scope>
    <source>
        <strain evidence="2">CCMP722</strain>
    </source>
</reference>
<evidence type="ECO:0000259" key="1">
    <source>
        <dbReference type="Pfam" id="PF23744"/>
    </source>
</evidence>
<dbReference type="EMBL" id="HBFA01036060">
    <property type="protein sequence ID" value="CAD8687230.1"/>
    <property type="molecule type" value="Transcribed_RNA"/>
</dbReference>
<organism evidence="2">
    <name type="scientific">Pyramimonas obovata</name>
    <dbReference type="NCBI Taxonomy" id="1411642"/>
    <lineage>
        <taxon>Eukaryota</taxon>
        <taxon>Viridiplantae</taxon>
        <taxon>Chlorophyta</taxon>
        <taxon>Pyramimonadophyceae</taxon>
        <taxon>Pyramimonadales</taxon>
        <taxon>Pyramimonadaceae</taxon>
        <taxon>Pyramimonas</taxon>
        <taxon>Pyramimonas incertae sedis</taxon>
    </lineage>
</organism>
<evidence type="ECO:0000313" key="2">
    <source>
        <dbReference type="EMBL" id="CAD8687230.1"/>
    </source>
</evidence>